<dbReference type="Pfam" id="PF03965">
    <property type="entry name" value="Penicillinase_R"/>
    <property type="match status" value="1"/>
</dbReference>
<gene>
    <name evidence="5" type="primary">blaI_8</name>
    <name evidence="5" type="ORF">BSF38_04237</name>
</gene>
<name>A0A1U7CUW2_9BACT</name>
<proteinExistence type="inferred from homology"/>
<dbReference type="AlphaFoldDB" id="A0A1U7CUW2"/>
<dbReference type="Gene3D" id="1.10.4040.10">
    <property type="entry name" value="Penicillinase repressor domain"/>
    <property type="match status" value="1"/>
</dbReference>
<evidence type="ECO:0000256" key="2">
    <source>
        <dbReference type="ARBA" id="ARBA00023015"/>
    </source>
</evidence>
<dbReference type="GO" id="GO:0003677">
    <property type="term" value="F:DNA binding"/>
    <property type="evidence" value="ECO:0007669"/>
    <property type="project" value="UniProtKB-KW"/>
</dbReference>
<evidence type="ECO:0000313" key="6">
    <source>
        <dbReference type="Proteomes" id="UP000186309"/>
    </source>
</evidence>
<dbReference type="GO" id="GO:0045892">
    <property type="term" value="P:negative regulation of DNA-templated transcription"/>
    <property type="evidence" value="ECO:0007669"/>
    <property type="project" value="InterPro"/>
</dbReference>
<dbReference type="OrthoDB" id="276770at2"/>
<dbReference type="InterPro" id="IPR005650">
    <property type="entry name" value="BlaI_family"/>
</dbReference>
<evidence type="ECO:0000256" key="3">
    <source>
        <dbReference type="ARBA" id="ARBA00023125"/>
    </source>
</evidence>
<dbReference type="SUPFAM" id="SSF46785">
    <property type="entry name" value="Winged helix' DNA-binding domain"/>
    <property type="match status" value="1"/>
</dbReference>
<dbReference type="InterPro" id="IPR036388">
    <property type="entry name" value="WH-like_DNA-bd_sf"/>
</dbReference>
<dbReference type="EMBL" id="CP019082">
    <property type="protein sequence ID" value="APW62686.1"/>
    <property type="molecule type" value="Genomic_DNA"/>
</dbReference>
<protein>
    <submittedName>
        <fullName evidence="5">Penicillinase repressor</fullName>
    </submittedName>
</protein>
<keyword evidence="4" id="KW-0804">Transcription</keyword>
<dbReference type="RefSeq" id="WP_076348960.1">
    <property type="nucleotide sequence ID" value="NZ_CP019082.1"/>
</dbReference>
<evidence type="ECO:0000313" key="5">
    <source>
        <dbReference type="EMBL" id="APW62686.1"/>
    </source>
</evidence>
<dbReference type="InterPro" id="IPR036390">
    <property type="entry name" value="WH_DNA-bd_sf"/>
</dbReference>
<evidence type="ECO:0000256" key="1">
    <source>
        <dbReference type="ARBA" id="ARBA00011046"/>
    </source>
</evidence>
<accession>A0A1U7CUW2</accession>
<dbReference type="Proteomes" id="UP000186309">
    <property type="component" value="Chromosome"/>
</dbReference>
<sequence length="126" mass="14629">MSKRPIPAKSELEVARIVWDLGVATVRQVLDALPVERGLDFKTVQTYLRRLEAKGYLETRREGRSNVYRPIIRPDQVVGEVTDDFLNRLFDGQVLPLFQHLVNDRGLSDVEIRQLRELLDRLEDES</sequence>
<dbReference type="PIRSF" id="PIRSF019455">
    <property type="entry name" value="CopR_AtkY"/>
    <property type="match status" value="1"/>
</dbReference>
<organism evidence="5 6">
    <name type="scientific">Paludisphaera borealis</name>
    <dbReference type="NCBI Taxonomy" id="1387353"/>
    <lineage>
        <taxon>Bacteria</taxon>
        <taxon>Pseudomonadati</taxon>
        <taxon>Planctomycetota</taxon>
        <taxon>Planctomycetia</taxon>
        <taxon>Isosphaerales</taxon>
        <taxon>Isosphaeraceae</taxon>
        <taxon>Paludisphaera</taxon>
    </lineage>
</organism>
<keyword evidence="6" id="KW-1185">Reference proteome</keyword>
<evidence type="ECO:0000256" key="4">
    <source>
        <dbReference type="ARBA" id="ARBA00023163"/>
    </source>
</evidence>
<keyword evidence="3" id="KW-0238">DNA-binding</keyword>
<reference evidence="6" key="1">
    <citation type="submission" date="2016-12" db="EMBL/GenBank/DDBJ databases">
        <title>Comparative genomics of four Isosphaeraceae planctomycetes: a common pool of plasmids and glycoside hydrolase genes.</title>
        <authorList>
            <person name="Ivanova A."/>
        </authorList>
    </citation>
    <scope>NUCLEOTIDE SEQUENCE [LARGE SCALE GENOMIC DNA]</scope>
    <source>
        <strain evidence="6">PX4</strain>
    </source>
</reference>
<comment type="similarity">
    <text evidence="1">Belongs to the BlaI transcriptional regulatory family.</text>
</comment>
<dbReference type="STRING" id="1387353.BSF38_04237"/>
<dbReference type="Gene3D" id="1.10.10.10">
    <property type="entry name" value="Winged helix-like DNA-binding domain superfamily/Winged helix DNA-binding domain"/>
    <property type="match status" value="1"/>
</dbReference>
<dbReference type="KEGG" id="pbor:BSF38_04237"/>
<keyword evidence="2" id="KW-0805">Transcription regulation</keyword>